<dbReference type="EC" id="1.4.4.2" evidence="1"/>
<evidence type="ECO:0000313" key="2">
    <source>
        <dbReference type="Proteomes" id="UP000305401"/>
    </source>
</evidence>
<evidence type="ECO:0000313" key="1">
    <source>
        <dbReference type="EMBL" id="THG54843.1"/>
    </source>
</evidence>
<dbReference type="Proteomes" id="UP000305401">
    <property type="component" value="Unassembled WGS sequence"/>
</dbReference>
<name>A0AC61S7K5_9BACT</name>
<reference evidence="1" key="1">
    <citation type="submission" date="2019-04" db="EMBL/GenBank/DDBJ databases">
        <title>Microbes associate with the intestines of laboratory mice.</title>
        <authorList>
            <person name="Navarre W."/>
            <person name="Wong E."/>
            <person name="Huang K.C."/>
            <person name="Tropini C."/>
            <person name="Ng K."/>
            <person name="Yu B."/>
        </authorList>
    </citation>
    <scope>NUCLEOTIDE SEQUENCE</scope>
    <source>
        <strain evidence="1">NM86_A22</strain>
    </source>
</reference>
<keyword evidence="2" id="KW-1185">Reference proteome</keyword>
<proteinExistence type="predicted"/>
<accession>A0AC61S7K5</accession>
<organism evidence="1 2">
    <name type="scientific">Muribaculum caecicola</name>
    <dbReference type="NCBI Taxonomy" id="3038144"/>
    <lineage>
        <taxon>Bacteria</taxon>
        <taxon>Pseudomonadati</taxon>
        <taxon>Bacteroidota</taxon>
        <taxon>Bacteroidia</taxon>
        <taxon>Bacteroidales</taxon>
        <taxon>Muribaculaceae</taxon>
        <taxon>Muribaculum</taxon>
    </lineage>
</organism>
<protein>
    <submittedName>
        <fullName evidence="1">Aminomethyl-transferring glycine dehydrogenase subunit GcvPA</fullName>
        <ecNumber evidence="1">1.4.4.2</ecNumber>
    </submittedName>
</protein>
<sequence>MIHPYFPHTNEDLQYMLARCGVDRLEDLYADVPEQLLLKKDYDLPSQMSEEELRQYFDKMFNNNKKLKCFAGGGYYNHYTPSVIPYITSRSEFLTAYTPYQPEISQGTLQYIFEYQTMMSRLTGLDVSNASMYDGATATAEAMMMTVAATRKRNRVLVSSTVLPQVLAVMHTYARYHGIVLEEIPATSEGVTSKPDLMRMLEQYNDIAGVVMPQPNRFGIVENLDGVAEAVHKSKALFVMTCIATALSVLKTPAELGADIAAGDGQSLGIPLNYGGPYIGFLCCTQALIRKMPGRVVGETTDANGKRVFVLTLQAREQHIRREKATSNICSNQGLMSLFVTVYMSLMGADGLEEVNRISAANARYIAQKLTESGKARLKYENSPYLNEFVVVTDKPVDSIINDGIENNILCGIKLADNELMIAATEVLSIEDMDKLINIIVS</sequence>
<gene>
    <name evidence="1" type="ORF">E5990_01690</name>
</gene>
<dbReference type="EMBL" id="SSTG01000009">
    <property type="protein sequence ID" value="THG54843.1"/>
    <property type="molecule type" value="Genomic_DNA"/>
</dbReference>
<keyword evidence="1" id="KW-0560">Oxidoreductase</keyword>
<comment type="caution">
    <text evidence="1">The sequence shown here is derived from an EMBL/GenBank/DDBJ whole genome shotgun (WGS) entry which is preliminary data.</text>
</comment>